<keyword evidence="4" id="KW-1185">Reference proteome</keyword>
<feature type="region of interest" description="Disordered" evidence="1">
    <location>
        <begin position="1"/>
        <end position="23"/>
    </location>
</feature>
<reference evidence="4" key="1">
    <citation type="journal article" date="2017" name="Genome Biol.">
        <title>Comparative genomics reveals high biological diversity and specific adaptations in the industrially and medically important fungal genus Aspergillus.</title>
        <authorList>
            <person name="de Vries R.P."/>
            <person name="Riley R."/>
            <person name="Wiebenga A."/>
            <person name="Aguilar-Osorio G."/>
            <person name="Amillis S."/>
            <person name="Uchima C.A."/>
            <person name="Anderluh G."/>
            <person name="Asadollahi M."/>
            <person name="Askin M."/>
            <person name="Barry K."/>
            <person name="Battaglia E."/>
            <person name="Bayram O."/>
            <person name="Benocci T."/>
            <person name="Braus-Stromeyer S.A."/>
            <person name="Caldana C."/>
            <person name="Canovas D."/>
            <person name="Cerqueira G.C."/>
            <person name="Chen F."/>
            <person name="Chen W."/>
            <person name="Choi C."/>
            <person name="Clum A."/>
            <person name="Dos Santos R.A."/>
            <person name="Damasio A.R."/>
            <person name="Diallinas G."/>
            <person name="Emri T."/>
            <person name="Fekete E."/>
            <person name="Flipphi M."/>
            <person name="Freyberg S."/>
            <person name="Gallo A."/>
            <person name="Gournas C."/>
            <person name="Habgood R."/>
            <person name="Hainaut M."/>
            <person name="Harispe M.L."/>
            <person name="Henrissat B."/>
            <person name="Hilden K.S."/>
            <person name="Hope R."/>
            <person name="Hossain A."/>
            <person name="Karabika E."/>
            <person name="Karaffa L."/>
            <person name="Karanyi Z."/>
            <person name="Krasevec N."/>
            <person name="Kuo A."/>
            <person name="Kusch H."/>
            <person name="LaButti K."/>
            <person name="Lagendijk E.L."/>
            <person name="Lapidus A."/>
            <person name="Levasseur A."/>
            <person name="Lindquist E."/>
            <person name="Lipzen A."/>
            <person name="Logrieco A.F."/>
            <person name="MacCabe A."/>
            <person name="Maekelae M.R."/>
            <person name="Malavazi I."/>
            <person name="Melin P."/>
            <person name="Meyer V."/>
            <person name="Mielnichuk N."/>
            <person name="Miskei M."/>
            <person name="Molnar A.P."/>
            <person name="Mule G."/>
            <person name="Ngan C.Y."/>
            <person name="Orejas M."/>
            <person name="Orosz E."/>
            <person name="Ouedraogo J.P."/>
            <person name="Overkamp K.M."/>
            <person name="Park H.-S."/>
            <person name="Perrone G."/>
            <person name="Piumi F."/>
            <person name="Punt P.J."/>
            <person name="Ram A.F."/>
            <person name="Ramon A."/>
            <person name="Rauscher S."/>
            <person name="Record E."/>
            <person name="Riano-Pachon D.M."/>
            <person name="Robert V."/>
            <person name="Roehrig J."/>
            <person name="Ruller R."/>
            <person name="Salamov A."/>
            <person name="Salih N.S."/>
            <person name="Samson R.A."/>
            <person name="Sandor E."/>
            <person name="Sanguinetti M."/>
            <person name="Schuetze T."/>
            <person name="Sepcic K."/>
            <person name="Shelest E."/>
            <person name="Sherlock G."/>
            <person name="Sophianopoulou V."/>
            <person name="Squina F.M."/>
            <person name="Sun H."/>
            <person name="Susca A."/>
            <person name="Todd R.B."/>
            <person name="Tsang A."/>
            <person name="Unkles S.E."/>
            <person name="van de Wiele N."/>
            <person name="van Rossen-Uffink D."/>
            <person name="Oliveira J.V."/>
            <person name="Vesth T.C."/>
            <person name="Visser J."/>
            <person name="Yu J.-H."/>
            <person name="Zhou M."/>
            <person name="Andersen M.R."/>
            <person name="Archer D.B."/>
            <person name="Baker S.E."/>
            <person name="Benoit I."/>
            <person name="Brakhage A.A."/>
            <person name="Braus G.H."/>
            <person name="Fischer R."/>
            <person name="Frisvad J.C."/>
            <person name="Goldman G.H."/>
            <person name="Houbraken J."/>
            <person name="Oakley B."/>
            <person name="Pocsi I."/>
            <person name="Scazzocchio C."/>
            <person name="Seiboth B."/>
            <person name="vanKuyk P.A."/>
            <person name="Wortman J."/>
            <person name="Dyer P.S."/>
            <person name="Grigoriev I.V."/>
        </authorList>
    </citation>
    <scope>NUCLEOTIDE SEQUENCE [LARGE SCALE GENOMIC DNA]</scope>
    <source>
        <strain evidence="4">CBS 506.65</strain>
    </source>
</reference>
<dbReference type="OrthoDB" id="432685at2759"/>
<evidence type="ECO:0000256" key="1">
    <source>
        <dbReference type="SAM" id="MobiDB-lite"/>
    </source>
</evidence>
<name>A0A1L9SN27_9EURO</name>
<protein>
    <recommendedName>
        <fullName evidence="2">Oxidoreductase-like domain-containing protein</fullName>
    </recommendedName>
</protein>
<dbReference type="InterPro" id="IPR019180">
    <property type="entry name" value="Oxidoreductase-like_N"/>
</dbReference>
<dbReference type="Pfam" id="PF09791">
    <property type="entry name" value="Oxidored-like"/>
    <property type="match status" value="1"/>
</dbReference>
<evidence type="ECO:0000313" key="3">
    <source>
        <dbReference type="EMBL" id="OJJ48454.1"/>
    </source>
</evidence>
<evidence type="ECO:0000313" key="4">
    <source>
        <dbReference type="Proteomes" id="UP000184188"/>
    </source>
</evidence>
<evidence type="ECO:0000259" key="2">
    <source>
        <dbReference type="Pfam" id="PF09791"/>
    </source>
</evidence>
<sequence length="107" mass="12192">MAITNTPSPSTTIPTTTTTTQRQPIYTPEEVPHIKSAKRLTRIRTKQLLRAAGREYDDPPPRPAPGDCCGSACDPCVMDLWREEMTCWRERWGIESKESGKNMKLDW</sequence>
<dbReference type="Proteomes" id="UP000184188">
    <property type="component" value="Unassembled WGS sequence"/>
</dbReference>
<organism evidence="3 4">
    <name type="scientific">Penicilliopsis zonata CBS 506.65</name>
    <dbReference type="NCBI Taxonomy" id="1073090"/>
    <lineage>
        <taxon>Eukaryota</taxon>
        <taxon>Fungi</taxon>
        <taxon>Dikarya</taxon>
        <taxon>Ascomycota</taxon>
        <taxon>Pezizomycotina</taxon>
        <taxon>Eurotiomycetes</taxon>
        <taxon>Eurotiomycetidae</taxon>
        <taxon>Eurotiales</taxon>
        <taxon>Aspergillaceae</taxon>
        <taxon>Penicilliopsis</taxon>
    </lineage>
</organism>
<proteinExistence type="predicted"/>
<dbReference type="RefSeq" id="XP_022582964.1">
    <property type="nucleotide sequence ID" value="XM_022725126.1"/>
</dbReference>
<dbReference type="GeneID" id="34611591"/>
<dbReference type="EMBL" id="KV878339">
    <property type="protein sequence ID" value="OJJ48454.1"/>
    <property type="molecule type" value="Genomic_DNA"/>
</dbReference>
<accession>A0A1L9SN27</accession>
<dbReference type="AlphaFoldDB" id="A0A1L9SN27"/>
<dbReference type="VEuPathDB" id="FungiDB:ASPZODRAFT_14591"/>
<gene>
    <name evidence="3" type="ORF">ASPZODRAFT_14591</name>
</gene>
<feature type="domain" description="Oxidoreductase-like" evidence="2">
    <location>
        <begin position="60"/>
        <end position="91"/>
    </location>
</feature>